<proteinExistence type="predicted"/>
<organism evidence="1 2">
    <name type="scientific">Prunus armeniaca</name>
    <name type="common">Apricot</name>
    <name type="synonym">Armeniaca vulgaris</name>
    <dbReference type="NCBI Taxonomy" id="36596"/>
    <lineage>
        <taxon>Eukaryota</taxon>
        <taxon>Viridiplantae</taxon>
        <taxon>Streptophyta</taxon>
        <taxon>Embryophyta</taxon>
        <taxon>Tracheophyta</taxon>
        <taxon>Spermatophyta</taxon>
        <taxon>Magnoliopsida</taxon>
        <taxon>eudicotyledons</taxon>
        <taxon>Gunneridae</taxon>
        <taxon>Pentapetalae</taxon>
        <taxon>rosids</taxon>
        <taxon>fabids</taxon>
        <taxon>Rosales</taxon>
        <taxon>Rosaceae</taxon>
        <taxon>Amygdaloideae</taxon>
        <taxon>Amygdaleae</taxon>
        <taxon>Prunus</taxon>
    </lineage>
</organism>
<protein>
    <submittedName>
        <fullName evidence="1">Uncharacterized protein</fullName>
    </submittedName>
</protein>
<evidence type="ECO:0000313" key="2">
    <source>
        <dbReference type="Proteomes" id="UP000507222"/>
    </source>
</evidence>
<dbReference type="AlphaFoldDB" id="A0A6J5UYU3"/>
<evidence type="ECO:0000313" key="1">
    <source>
        <dbReference type="EMBL" id="CAB4281846.1"/>
    </source>
</evidence>
<dbReference type="EMBL" id="CAEKDK010000006">
    <property type="protein sequence ID" value="CAB4281846.1"/>
    <property type="molecule type" value="Genomic_DNA"/>
</dbReference>
<sequence length="190" mass="21589">MALNLNPNAMSSISINIKAFGAKTKLHREKRKKRCRRVLGAVTHGSFAIVGEVLKDGLPRLIRILGEDLRLVRIIGSIGFRSNLGYGKFFRRTEAKVILGVGGRRDMPRRKGSSSWVAKKNERAIEQENKELTATVGRLGRQRMKMDEKIMVYRHRGKLMWVGLEMCNEFGTFVSLPNFNPKWGTFVPFA</sequence>
<dbReference type="Proteomes" id="UP000507222">
    <property type="component" value="Unassembled WGS sequence"/>
</dbReference>
<name>A0A6J5UYU3_PRUAR</name>
<reference evidence="1 2" key="1">
    <citation type="submission" date="2020-05" db="EMBL/GenBank/DDBJ databases">
        <authorList>
            <person name="Campoy J."/>
            <person name="Schneeberger K."/>
            <person name="Spophaly S."/>
        </authorList>
    </citation>
    <scope>NUCLEOTIDE SEQUENCE [LARGE SCALE GENOMIC DNA]</scope>
    <source>
        <strain evidence="1">PruArmRojPasFocal</strain>
    </source>
</reference>
<accession>A0A6J5UYU3</accession>
<gene>
    <name evidence="1" type="ORF">CURHAP_LOCUS35050</name>
</gene>